<organism evidence="1 2">
    <name type="scientific">Phaseolus angularis</name>
    <name type="common">Azuki bean</name>
    <name type="synonym">Vigna angularis</name>
    <dbReference type="NCBI Taxonomy" id="3914"/>
    <lineage>
        <taxon>Eukaryota</taxon>
        <taxon>Viridiplantae</taxon>
        <taxon>Streptophyta</taxon>
        <taxon>Embryophyta</taxon>
        <taxon>Tracheophyta</taxon>
        <taxon>Spermatophyta</taxon>
        <taxon>Magnoliopsida</taxon>
        <taxon>eudicotyledons</taxon>
        <taxon>Gunneridae</taxon>
        <taxon>Pentapetalae</taxon>
        <taxon>rosids</taxon>
        <taxon>fabids</taxon>
        <taxon>Fabales</taxon>
        <taxon>Fabaceae</taxon>
        <taxon>Papilionoideae</taxon>
        <taxon>50 kb inversion clade</taxon>
        <taxon>NPAAA clade</taxon>
        <taxon>indigoferoid/millettioid clade</taxon>
        <taxon>Phaseoleae</taxon>
        <taxon>Vigna</taxon>
    </lineage>
</organism>
<protein>
    <recommendedName>
        <fullName evidence="3">Pentatricopeptide repeat-containing protein</fullName>
    </recommendedName>
</protein>
<dbReference type="EMBL" id="CM003380">
    <property type="protein sequence ID" value="KOM55472.1"/>
    <property type="molecule type" value="Genomic_DNA"/>
</dbReference>
<sequence length="120" mass="14112">MNIFVVNALIAIYMKFEFVRDAHEMFKEVFGAFKRMESYGVTPLDGGRRLYLFLEQVTLYGPLGCTELFDNSSQTRLVGQCQLLLRMRLTKVQVQRYDIVVERCAPHLKYYLKVSRLPYD</sequence>
<accession>A0A0L9VKR2</accession>
<gene>
    <name evidence="1" type="ORF">LR48_Vigan10g136400</name>
</gene>
<dbReference type="Proteomes" id="UP000053144">
    <property type="component" value="Chromosome 10"/>
</dbReference>
<evidence type="ECO:0000313" key="1">
    <source>
        <dbReference type="EMBL" id="KOM55472.1"/>
    </source>
</evidence>
<reference evidence="2" key="1">
    <citation type="journal article" date="2015" name="Proc. Natl. Acad. Sci. U.S.A.">
        <title>Genome sequencing of adzuki bean (Vigna angularis) provides insight into high starch and low fat accumulation and domestication.</title>
        <authorList>
            <person name="Yang K."/>
            <person name="Tian Z."/>
            <person name="Chen C."/>
            <person name="Luo L."/>
            <person name="Zhao B."/>
            <person name="Wang Z."/>
            <person name="Yu L."/>
            <person name="Li Y."/>
            <person name="Sun Y."/>
            <person name="Li W."/>
            <person name="Chen Y."/>
            <person name="Li Y."/>
            <person name="Zhang Y."/>
            <person name="Ai D."/>
            <person name="Zhao J."/>
            <person name="Shang C."/>
            <person name="Ma Y."/>
            <person name="Wu B."/>
            <person name="Wang M."/>
            <person name="Gao L."/>
            <person name="Sun D."/>
            <person name="Zhang P."/>
            <person name="Guo F."/>
            <person name="Wang W."/>
            <person name="Li Y."/>
            <person name="Wang J."/>
            <person name="Varshney R.K."/>
            <person name="Wang J."/>
            <person name="Ling H.Q."/>
            <person name="Wan P."/>
        </authorList>
    </citation>
    <scope>NUCLEOTIDE SEQUENCE</scope>
    <source>
        <strain evidence="2">cv. Jingnong 6</strain>
    </source>
</reference>
<proteinExistence type="predicted"/>
<dbReference type="Gramene" id="KOM55472">
    <property type="protein sequence ID" value="KOM55472"/>
    <property type="gene ID" value="LR48_Vigan10g136400"/>
</dbReference>
<name>A0A0L9VKR2_PHAAN</name>
<evidence type="ECO:0000313" key="2">
    <source>
        <dbReference type="Proteomes" id="UP000053144"/>
    </source>
</evidence>
<dbReference type="AlphaFoldDB" id="A0A0L9VKR2"/>
<evidence type="ECO:0008006" key="3">
    <source>
        <dbReference type="Google" id="ProtNLM"/>
    </source>
</evidence>